<dbReference type="AlphaFoldDB" id="A0A0N9HM48"/>
<dbReference type="Proteomes" id="UP000063699">
    <property type="component" value="Chromosome"/>
</dbReference>
<evidence type="ECO:0000313" key="3">
    <source>
        <dbReference type="Proteomes" id="UP000063699"/>
    </source>
</evidence>
<protein>
    <submittedName>
        <fullName evidence="1">Uncharacterized protein</fullName>
    </submittedName>
</protein>
<reference evidence="1 3" key="1">
    <citation type="submission" date="2015-07" db="EMBL/GenBank/DDBJ databases">
        <title>Genome sequencing of Kibdelosporangium phytohabitans.</title>
        <authorList>
            <person name="Qin S."/>
            <person name="Xing K."/>
        </authorList>
    </citation>
    <scope>NUCLEOTIDE SEQUENCE [LARGE SCALE GENOMIC DNA]</scope>
    <source>
        <strain evidence="1 3">KLBMP1111</strain>
    </source>
</reference>
<dbReference type="STRING" id="860235.AOZ06_12635"/>
<dbReference type="EMBL" id="CP012752">
    <property type="protein sequence ID" value="ALG07640.1"/>
    <property type="molecule type" value="Genomic_DNA"/>
</dbReference>
<sequence length="131" mass="14468">MTATLNNFAAAVARVRPQVERMLGLAGGDADTVHKHLTAGRDRLQDNGRLDDDARDAYRAMFTALAEIEDPLLLGDPPVRDDDGTCSYCGDDFAEHWSEREARYVAARKFHRYDKGDVPGVYSDEIPGGAR</sequence>
<dbReference type="EMBL" id="CP012752">
    <property type="protein sequence ID" value="ALG07696.1"/>
    <property type="molecule type" value="Genomic_DNA"/>
</dbReference>
<gene>
    <name evidence="1" type="ORF">AOZ06_12635</name>
    <name evidence="2" type="ORF">AOZ06_12955</name>
</gene>
<keyword evidence="3" id="KW-1185">Reference proteome</keyword>
<dbReference type="RefSeq" id="WP_054289606.1">
    <property type="nucleotide sequence ID" value="NZ_CP012752.1"/>
</dbReference>
<proteinExistence type="predicted"/>
<organism evidence="1 3">
    <name type="scientific">Kibdelosporangium phytohabitans</name>
    <dbReference type="NCBI Taxonomy" id="860235"/>
    <lineage>
        <taxon>Bacteria</taxon>
        <taxon>Bacillati</taxon>
        <taxon>Actinomycetota</taxon>
        <taxon>Actinomycetes</taxon>
        <taxon>Pseudonocardiales</taxon>
        <taxon>Pseudonocardiaceae</taxon>
        <taxon>Kibdelosporangium</taxon>
    </lineage>
</organism>
<evidence type="ECO:0000313" key="1">
    <source>
        <dbReference type="EMBL" id="ALG07640.1"/>
    </source>
</evidence>
<name>A0A0N9HM48_9PSEU</name>
<evidence type="ECO:0000313" key="2">
    <source>
        <dbReference type="EMBL" id="ALG07696.1"/>
    </source>
</evidence>
<accession>A0A0N9HM48</accession>
<dbReference type="OrthoDB" id="9993227at2"/>
<dbReference type="KEGG" id="kphy:AOZ06_12635"/>
<dbReference type="KEGG" id="kphy:AOZ06_12955"/>